<evidence type="ECO:0000313" key="2">
    <source>
        <dbReference type="Proteomes" id="UP001330827"/>
    </source>
</evidence>
<accession>A0ABZ1G6I7</accession>
<evidence type="ECO:0008006" key="3">
    <source>
        <dbReference type="Google" id="ProtNLM"/>
    </source>
</evidence>
<evidence type="ECO:0000313" key="1">
    <source>
        <dbReference type="EMBL" id="WSC14328.1"/>
    </source>
</evidence>
<sequence>MKCDEPLSLPGESYSYRDCQLELGHAGDHDYLGQKFPRPAATEGLAPEIADLIERAAGRRCYDLDERQWPIVVEVTSVYVIKAPGETEDDALKCWADSGEYPSLDGEQAIDGGFEIRRADRYQRDALTGAPIGPVIACPDCGTQAMRREWFHDPYRRCHGPIEWRENVHSRTPRYRYSREFKATPVTDVVTNGADL</sequence>
<organism evidence="1 2">
    <name type="scientific">Streptomyces brevispora</name>
    <dbReference type="NCBI Taxonomy" id="887462"/>
    <lineage>
        <taxon>Bacteria</taxon>
        <taxon>Bacillati</taxon>
        <taxon>Actinomycetota</taxon>
        <taxon>Actinomycetes</taxon>
        <taxon>Kitasatosporales</taxon>
        <taxon>Streptomycetaceae</taxon>
        <taxon>Streptomyces</taxon>
    </lineage>
</organism>
<dbReference type="EMBL" id="CP109114">
    <property type="protein sequence ID" value="WSC14328.1"/>
    <property type="molecule type" value="Genomic_DNA"/>
</dbReference>
<reference evidence="1 2" key="1">
    <citation type="submission" date="2022-10" db="EMBL/GenBank/DDBJ databases">
        <title>The complete genomes of actinobacterial strains from the NBC collection.</title>
        <authorList>
            <person name="Joergensen T.S."/>
            <person name="Alvarez Arevalo M."/>
            <person name="Sterndorff E.B."/>
            <person name="Faurdal D."/>
            <person name="Vuksanovic O."/>
            <person name="Mourched A.-S."/>
            <person name="Charusanti P."/>
            <person name="Shaw S."/>
            <person name="Blin K."/>
            <person name="Weber T."/>
        </authorList>
    </citation>
    <scope>NUCLEOTIDE SEQUENCE [LARGE SCALE GENOMIC DNA]</scope>
    <source>
        <strain evidence="1 2">NBC 01769</strain>
    </source>
</reference>
<proteinExistence type="predicted"/>
<dbReference type="Proteomes" id="UP001330827">
    <property type="component" value="Chromosome"/>
</dbReference>
<protein>
    <recommendedName>
        <fullName evidence="3">Restriction alleviation protein Lar</fullName>
    </recommendedName>
</protein>
<dbReference type="RefSeq" id="WP_326592785.1">
    <property type="nucleotide sequence ID" value="NZ_CP109114.1"/>
</dbReference>
<name>A0ABZ1G6I7_9ACTN</name>
<keyword evidence="2" id="KW-1185">Reference proteome</keyword>
<gene>
    <name evidence="1" type="ORF">OIE64_16760</name>
</gene>